<name>A0A383C0R0_9ZZZZ</name>
<proteinExistence type="predicted"/>
<gene>
    <name evidence="1" type="ORF">METZ01_LOCUS478890</name>
</gene>
<dbReference type="AlphaFoldDB" id="A0A383C0R0"/>
<accession>A0A383C0R0</accession>
<evidence type="ECO:0000313" key="1">
    <source>
        <dbReference type="EMBL" id="SVE26036.1"/>
    </source>
</evidence>
<organism evidence="1">
    <name type="scientific">marine metagenome</name>
    <dbReference type="NCBI Taxonomy" id="408172"/>
    <lineage>
        <taxon>unclassified sequences</taxon>
        <taxon>metagenomes</taxon>
        <taxon>ecological metagenomes</taxon>
    </lineage>
</organism>
<reference evidence="1" key="1">
    <citation type="submission" date="2018-05" db="EMBL/GenBank/DDBJ databases">
        <authorList>
            <person name="Lanie J.A."/>
            <person name="Ng W.-L."/>
            <person name="Kazmierczak K.M."/>
            <person name="Andrzejewski T.M."/>
            <person name="Davidsen T.M."/>
            <person name="Wayne K.J."/>
            <person name="Tettelin H."/>
            <person name="Glass J.I."/>
            <person name="Rusch D."/>
            <person name="Podicherti R."/>
            <person name="Tsui H.-C.T."/>
            <person name="Winkler M.E."/>
        </authorList>
    </citation>
    <scope>NUCLEOTIDE SEQUENCE</scope>
</reference>
<dbReference type="EMBL" id="UINC01205041">
    <property type="protein sequence ID" value="SVE26036.1"/>
    <property type="molecule type" value="Genomic_DNA"/>
</dbReference>
<protein>
    <submittedName>
        <fullName evidence="1">Uncharacterized protein</fullName>
    </submittedName>
</protein>
<sequence length="122" mass="13471">MLNKIFKSGLIGAFVIFALTLNSCKKPEDTKAIITVVDINGTVVKDAKVRLHQDGQISPSGQYSEVSDEQWTDASGQTEHVFEYEATLNVAVWKKMGTDTLTGNNVIRLLKQKTVSKTIEID</sequence>